<proteinExistence type="predicted"/>
<reference evidence="1" key="1">
    <citation type="submission" date="2020-04" db="EMBL/GenBank/DDBJ databases">
        <authorList>
            <person name="Chiriac C."/>
            <person name="Salcher M."/>
            <person name="Ghai R."/>
            <person name="Kavagutti S V."/>
        </authorList>
    </citation>
    <scope>NUCLEOTIDE SEQUENCE</scope>
</reference>
<gene>
    <name evidence="1" type="ORF">UFOVP48_66</name>
</gene>
<organism evidence="1">
    <name type="scientific">uncultured Caudovirales phage</name>
    <dbReference type="NCBI Taxonomy" id="2100421"/>
    <lineage>
        <taxon>Viruses</taxon>
        <taxon>Duplodnaviria</taxon>
        <taxon>Heunggongvirae</taxon>
        <taxon>Uroviricota</taxon>
        <taxon>Caudoviricetes</taxon>
        <taxon>Peduoviridae</taxon>
        <taxon>Maltschvirus</taxon>
        <taxon>Maltschvirus maltsch</taxon>
    </lineage>
</organism>
<evidence type="ECO:0000313" key="1">
    <source>
        <dbReference type="EMBL" id="CAB4123705.1"/>
    </source>
</evidence>
<accession>A0A6J5KR52</accession>
<dbReference type="EMBL" id="LR796172">
    <property type="protein sequence ID" value="CAB4123705.1"/>
    <property type="molecule type" value="Genomic_DNA"/>
</dbReference>
<protein>
    <recommendedName>
        <fullName evidence="2">Concanavalin A-like lectin/glucanases superfamily</fullName>
    </recommendedName>
</protein>
<sequence length="591" mass="61280">MSISANFPTIRPSLLLDFANTRVLDPRITFTRASTATFYDDDTSAVAEQNLFTYSQEFDNAAWTKTQTTVTANAGTAPDGTTTADTVVPNTSTAFHELSRSFTSSGAAALSTYVKASGYSYGYINFGGLSNGTVGFNLATPGVFSQGAGIVSASVTDAGSGWYRVVATVSGAFTSTQIGVLPSASIASYAGDGTSGLLVWGAQLEQRSAVTAYTPTTTAAITNYIPVLQTAASGAARFDCNPVTRESLGLLIEESRTNSLTYSSDFSNAAWTKGNASITTAANVAPDGTQTAQKLVEDTSTSQKYARQGTTTTVQVYTFSVYAKASGRNWLLLYTDGAASGKYFDLSSGVVGNNYGTAPTGSSITPVGNDWYRCSITFTSTAAGVSNYIQAASSNGVNNYTGDGYSGLFIWGAQLEAGAFATSYIPTVASTVTRAADAASMTGTNFSSWYNVAQGGFYGEATSKNSGSGNNSATFFNMPGSGTDRVTAYFSANALPRIESIYLGVTQYSFNGTNTVSANTSSKLAMSYATASFALSSNGATSSSVSSGLVMPATSISFGTAFVAGQLNGTVKRITYYPVRLTNGQLQALTA</sequence>
<name>A0A6J5KR52_9CAUD</name>
<evidence type="ECO:0008006" key="2">
    <source>
        <dbReference type="Google" id="ProtNLM"/>
    </source>
</evidence>